<dbReference type="InterPro" id="IPR025980">
    <property type="entry name" value="ATP-Sase_PUA-like_dom"/>
</dbReference>
<dbReference type="PATRIC" id="fig|333146.12.peg.1210"/>
<gene>
    <name evidence="12" type="ORF">FACI_IFERC00001G1192</name>
</gene>
<evidence type="ECO:0000256" key="8">
    <source>
        <dbReference type="ARBA" id="ARBA00037980"/>
    </source>
</evidence>
<evidence type="ECO:0000256" key="3">
    <source>
        <dbReference type="ARBA" id="ARBA00022679"/>
    </source>
</evidence>
<dbReference type="InterPro" id="IPR024951">
    <property type="entry name" value="Sulfurylase_cat_dom"/>
</dbReference>
<dbReference type="PANTHER" id="PTHR43509:SF1">
    <property type="entry name" value="SULFATE ADENYLYLTRANSFERASE"/>
    <property type="match status" value="1"/>
</dbReference>
<dbReference type="HOGENOM" id="CLU_022950_1_1_2"/>
<evidence type="ECO:0000256" key="6">
    <source>
        <dbReference type="ARBA" id="ARBA00022840"/>
    </source>
</evidence>
<dbReference type="GO" id="GO:0005524">
    <property type="term" value="F:ATP binding"/>
    <property type="evidence" value="ECO:0007669"/>
    <property type="project" value="UniProtKB-KW"/>
</dbReference>
<sequence>MNLSAHGGKLVNIPDVSDREAHHTIEVSYGTAIRIMNMKMGILSPLKGFMGESDFHSVVENQRLENGLPWSIPYTLDIGEKEFRCVRAGDTVRLSQNSGVIAIMDVTDIYRYDRIEYCRKVFGTTSTDHPGVRNIRESTGICMAGEIKSANLPEIPFLKETLFPVDTRQIFLERGWKTVTGFQTRNVPHRGHEEMQRTALRVTDGIFINPVIGKKKPGDYRDEIIMKSYDTLINNYYPSNRVLFSPLHYEMSYGGPREAMIHAIMRKNFGCTHFVVGRDHAGIGNFYGPYDAQKNLQAFELGIEIMNMDEVFYCKKCEQLATSRDCSHVDGDRVHFSGTMVRDTLKNGLSPETYLFRKDVYETINRHDNKFVERV</sequence>
<dbReference type="Pfam" id="PF01747">
    <property type="entry name" value="ATP-sulfurylase"/>
    <property type="match status" value="1"/>
</dbReference>
<reference evidence="12 13" key="1">
    <citation type="journal article" date="2007" name="Proc. Natl. Acad. Sci. U.S.A.">
        <title>Genome dynamics in a natural archaeal population.</title>
        <authorList>
            <person name="Allen E.E."/>
            <person name="Tyson G.W."/>
            <person name="Whitaker R.J."/>
            <person name="Detter J.C."/>
            <person name="Richardson P.M."/>
            <person name="Banfield J.F."/>
        </authorList>
    </citation>
    <scope>NUCLEOTIDE SEQUENCE [LARGE SCALE GENOMIC DNA]</scope>
    <source>
        <strain evidence="13">fer1</strain>
    </source>
</reference>
<keyword evidence="4" id="KW-0548">Nucleotidyltransferase</keyword>
<dbReference type="PANTHER" id="PTHR43509">
    <property type="match status" value="1"/>
</dbReference>
<feature type="domain" description="Sulphate adenylyltransferase catalytic" evidence="10">
    <location>
        <begin position="163"/>
        <end position="366"/>
    </location>
</feature>
<feature type="domain" description="ATP-sulfurylase PUA-like" evidence="11">
    <location>
        <begin position="20"/>
        <end position="150"/>
    </location>
</feature>
<dbReference type="NCBIfam" id="NF003166">
    <property type="entry name" value="PRK04149.1"/>
    <property type="match status" value="1"/>
</dbReference>
<evidence type="ECO:0000313" key="13">
    <source>
        <dbReference type="Proteomes" id="UP000014660"/>
    </source>
</evidence>
<dbReference type="Pfam" id="PF14306">
    <property type="entry name" value="PUA_2"/>
    <property type="match status" value="1"/>
</dbReference>
<proteinExistence type="inferred from homology"/>
<dbReference type="Proteomes" id="UP000014660">
    <property type="component" value="Chromosome"/>
</dbReference>
<dbReference type="EMBL" id="CP004145">
    <property type="protein sequence ID" value="AGO61172.1"/>
    <property type="molecule type" value="Genomic_DNA"/>
</dbReference>
<evidence type="ECO:0000259" key="11">
    <source>
        <dbReference type="Pfam" id="PF14306"/>
    </source>
</evidence>
<evidence type="ECO:0000259" key="10">
    <source>
        <dbReference type="Pfam" id="PF01747"/>
    </source>
</evidence>
<dbReference type="EC" id="2.7.7.4" evidence="2"/>
<comment type="similarity">
    <text evidence="8">Belongs to the sulfate adenylyltransferase family.</text>
</comment>
<keyword evidence="3" id="KW-0808">Transferase</keyword>
<evidence type="ECO:0000313" key="12">
    <source>
        <dbReference type="EMBL" id="AGO61172.1"/>
    </source>
</evidence>
<dbReference type="InterPro" id="IPR014729">
    <property type="entry name" value="Rossmann-like_a/b/a_fold"/>
</dbReference>
<keyword evidence="6" id="KW-0067">ATP-binding</keyword>
<dbReference type="InterPro" id="IPR015947">
    <property type="entry name" value="PUA-like_sf"/>
</dbReference>
<dbReference type="Gene3D" id="3.40.50.620">
    <property type="entry name" value="HUPs"/>
    <property type="match status" value="1"/>
</dbReference>
<dbReference type="AlphaFoldDB" id="S0AQX7"/>
<name>S0AQX7_FERAC</name>
<organism evidence="12 13">
    <name type="scientific">Ferroplasma acidarmanus Fer1</name>
    <dbReference type="NCBI Taxonomy" id="333146"/>
    <lineage>
        <taxon>Archaea</taxon>
        <taxon>Methanobacteriati</taxon>
        <taxon>Thermoplasmatota</taxon>
        <taxon>Thermoplasmata</taxon>
        <taxon>Thermoplasmatales</taxon>
        <taxon>Ferroplasmaceae</taxon>
        <taxon>Ferroplasma</taxon>
    </lineage>
</organism>
<keyword evidence="5" id="KW-0547">Nucleotide-binding</keyword>
<dbReference type="InterPro" id="IPR002650">
    <property type="entry name" value="Sulphate_adenylyltransferase"/>
</dbReference>
<dbReference type="KEGG" id="fac:FACI_IFERC01G1192"/>
<dbReference type="SUPFAM" id="SSF52374">
    <property type="entry name" value="Nucleotidylyl transferase"/>
    <property type="match status" value="1"/>
</dbReference>
<accession>S0AQX7</accession>
<dbReference type="GO" id="GO:0004781">
    <property type="term" value="F:sulfate adenylyltransferase (ATP) activity"/>
    <property type="evidence" value="ECO:0007669"/>
    <property type="project" value="UniProtKB-EC"/>
</dbReference>
<evidence type="ECO:0000256" key="4">
    <source>
        <dbReference type="ARBA" id="ARBA00022695"/>
    </source>
</evidence>
<dbReference type="NCBIfam" id="TIGR00339">
    <property type="entry name" value="sopT"/>
    <property type="match status" value="1"/>
</dbReference>
<evidence type="ECO:0000256" key="5">
    <source>
        <dbReference type="ARBA" id="ARBA00022741"/>
    </source>
</evidence>
<protein>
    <recommendedName>
        <fullName evidence="2">sulfate adenylyltransferase</fullName>
        <ecNumber evidence="2">2.7.7.4</ecNumber>
    </recommendedName>
    <alternativeName>
        <fullName evidence="9">ATP-sulfurylase</fullName>
    </alternativeName>
    <alternativeName>
        <fullName evidence="7">Sulfate adenylate transferase</fullName>
    </alternativeName>
</protein>
<dbReference type="SUPFAM" id="SSF88697">
    <property type="entry name" value="PUA domain-like"/>
    <property type="match status" value="1"/>
</dbReference>
<evidence type="ECO:0000256" key="2">
    <source>
        <dbReference type="ARBA" id="ARBA00012391"/>
    </source>
</evidence>
<dbReference type="Gene3D" id="3.10.400.10">
    <property type="entry name" value="Sulfate adenylyltransferase"/>
    <property type="match status" value="1"/>
</dbReference>
<dbReference type="GO" id="GO:0000103">
    <property type="term" value="P:sulfate assimilation"/>
    <property type="evidence" value="ECO:0007669"/>
    <property type="project" value="InterPro"/>
</dbReference>
<evidence type="ECO:0000256" key="7">
    <source>
        <dbReference type="ARBA" id="ARBA00031812"/>
    </source>
</evidence>
<keyword evidence="13" id="KW-1185">Reference proteome</keyword>
<evidence type="ECO:0000256" key="1">
    <source>
        <dbReference type="ARBA" id="ARBA00005048"/>
    </source>
</evidence>
<evidence type="ECO:0000256" key="9">
    <source>
        <dbReference type="ARBA" id="ARBA00041598"/>
    </source>
</evidence>
<comment type="pathway">
    <text evidence="1">Sulfur metabolism; hydrogen sulfide biosynthesis; sulfite from sulfate: step 1/3.</text>
</comment>